<name>A0A2C9WLH1_MANES</name>
<organism evidence="1">
    <name type="scientific">Manihot esculenta</name>
    <name type="common">Cassava</name>
    <name type="synonym">Jatropha manihot</name>
    <dbReference type="NCBI Taxonomy" id="3983"/>
    <lineage>
        <taxon>Eukaryota</taxon>
        <taxon>Viridiplantae</taxon>
        <taxon>Streptophyta</taxon>
        <taxon>Embryophyta</taxon>
        <taxon>Tracheophyta</taxon>
        <taxon>Spermatophyta</taxon>
        <taxon>Magnoliopsida</taxon>
        <taxon>eudicotyledons</taxon>
        <taxon>Gunneridae</taxon>
        <taxon>Pentapetalae</taxon>
        <taxon>rosids</taxon>
        <taxon>fabids</taxon>
        <taxon>Malpighiales</taxon>
        <taxon>Euphorbiaceae</taxon>
        <taxon>Crotonoideae</taxon>
        <taxon>Manihoteae</taxon>
        <taxon>Manihot</taxon>
    </lineage>
</organism>
<dbReference type="AlphaFoldDB" id="A0A2C9WLH1"/>
<proteinExistence type="predicted"/>
<gene>
    <name evidence="1" type="ORF">MANES_01G091900</name>
</gene>
<reference evidence="1" key="1">
    <citation type="submission" date="2016-02" db="EMBL/GenBank/DDBJ databases">
        <title>WGS assembly of Manihot esculenta.</title>
        <authorList>
            <person name="Bredeson J.V."/>
            <person name="Prochnik S.E."/>
            <person name="Lyons J.B."/>
            <person name="Schmutz J."/>
            <person name="Grimwood J."/>
            <person name="Vrebalov J."/>
            <person name="Bart R.S."/>
            <person name="Amuge T."/>
            <person name="Ferguson M.E."/>
            <person name="Green R."/>
            <person name="Putnam N."/>
            <person name="Stites J."/>
            <person name="Rounsley S."/>
            <person name="Rokhsar D.S."/>
        </authorList>
    </citation>
    <scope>NUCLEOTIDE SEQUENCE [LARGE SCALE GENOMIC DNA]</scope>
    <source>
        <tissue evidence="1">Leaf</tissue>
    </source>
</reference>
<protein>
    <submittedName>
        <fullName evidence="1">Uncharacterized protein</fullName>
    </submittedName>
</protein>
<dbReference type="EMBL" id="CM004387">
    <property type="protein sequence ID" value="OAY60177.1"/>
    <property type="molecule type" value="Genomic_DNA"/>
</dbReference>
<accession>A0A2C9WLH1</accession>
<evidence type="ECO:0000313" key="1">
    <source>
        <dbReference type="EMBL" id="OAY60177.1"/>
    </source>
</evidence>
<sequence length="90" mass="10421">MLDMSLLKISCSYNYKHIANLFWIFHHFTNESIPSGFRFRPLSSQANAQSIMWRCRSHSDAIGHCPHSTKELNSALPSAYIFSKCIQLTW</sequence>